<protein>
    <submittedName>
        <fullName evidence="1">Uncharacterized protein</fullName>
    </submittedName>
</protein>
<evidence type="ECO:0000313" key="1">
    <source>
        <dbReference type="EMBL" id="KAH7842381.1"/>
    </source>
</evidence>
<dbReference type="EMBL" id="CM037151">
    <property type="protein sequence ID" value="KAH7842381.1"/>
    <property type="molecule type" value="Genomic_DNA"/>
</dbReference>
<comment type="caution">
    <text evidence="1">The sequence shown here is derived from an EMBL/GenBank/DDBJ whole genome shotgun (WGS) entry which is preliminary data.</text>
</comment>
<sequence length="416" mass="48802">MESTRSKVEVMKPVVLKAGIPLVISLAGIIIARISTRKNSVSKVSSSENHVDVLTSDDSDPRDDIGDEESFHSLDSFSFPMEDEEQNSITAIRDRSYVEEEILGLRCRIEELQAREWKIEARFLHYCKMKEQEQVLMEIQNNLLLEIARAEFLGREASYMEADNRRFEELVVENLRILEQLEFERWGNRMLHKKVKKLSRKIKCMSCVMRERKRKIEDIEAECSRVHRELERTAENFKVLEGENAELQSVIDELQKEKKELLQKIEAEWVASDDYKRLADELEQLQKDRVVEVKELVFLRWCNACLRHELMRRNQEQQEQIEEQNDKLVLENGGNGEIEHISLENELDGETTGAQAHSRRPKLMQKIKRWVEGSEKMKQKWNENEKTHQGKCFRRYLVSDGAEEPQIPPRNSCSSA</sequence>
<reference evidence="1 2" key="1">
    <citation type="journal article" date="2021" name="Hortic Res">
        <title>High-quality reference genome and annotation aids understanding of berry development for evergreen blueberry (Vaccinium darrowii).</title>
        <authorList>
            <person name="Yu J."/>
            <person name="Hulse-Kemp A.M."/>
            <person name="Babiker E."/>
            <person name="Staton M."/>
        </authorList>
    </citation>
    <scope>NUCLEOTIDE SEQUENCE [LARGE SCALE GENOMIC DNA]</scope>
    <source>
        <strain evidence="2">cv. NJ 8807/NJ 8810</strain>
        <tissue evidence="1">Young leaf</tissue>
    </source>
</reference>
<name>A0ACB7XN52_9ERIC</name>
<keyword evidence="2" id="KW-1185">Reference proteome</keyword>
<evidence type="ECO:0000313" key="2">
    <source>
        <dbReference type="Proteomes" id="UP000828048"/>
    </source>
</evidence>
<accession>A0ACB7XN52</accession>
<dbReference type="Proteomes" id="UP000828048">
    <property type="component" value="Chromosome 1"/>
</dbReference>
<proteinExistence type="predicted"/>
<gene>
    <name evidence="1" type="ORF">Vadar_004667</name>
</gene>
<organism evidence="1 2">
    <name type="scientific">Vaccinium darrowii</name>
    <dbReference type="NCBI Taxonomy" id="229202"/>
    <lineage>
        <taxon>Eukaryota</taxon>
        <taxon>Viridiplantae</taxon>
        <taxon>Streptophyta</taxon>
        <taxon>Embryophyta</taxon>
        <taxon>Tracheophyta</taxon>
        <taxon>Spermatophyta</taxon>
        <taxon>Magnoliopsida</taxon>
        <taxon>eudicotyledons</taxon>
        <taxon>Gunneridae</taxon>
        <taxon>Pentapetalae</taxon>
        <taxon>asterids</taxon>
        <taxon>Ericales</taxon>
        <taxon>Ericaceae</taxon>
        <taxon>Vaccinioideae</taxon>
        <taxon>Vaccinieae</taxon>
        <taxon>Vaccinium</taxon>
    </lineage>
</organism>